<keyword evidence="3" id="KW-1185">Reference proteome</keyword>
<evidence type="ECO:0000313" key="3">
    <source>
        <dbReference type="Proteomes" id="UP000627464"/>
    </source>
</evidence>
<name>A0ABQ1GFP1_9GAMM</name>
<dbReference type="Gene3D" id="2.60.40.3110">
    <property type="match status" value="1"/>
</dbReference>
<dbReference type="PANTHER" id="PTHR30451">
    <property type="entry name" value="OUTER MEMBRANE USHER PROTEIN"/>
    <property type="match status" value="1"/>
</dbReference>
<proteinExistence type="predicted"/>
<dbReference type="Pfam" id="PF00577">
    <property type="entry name" value="Usher"/>
    <property type="match status" value="1"/>
</dbReference>
<dbReference type="Gene3D" id="2.60.40.2610">
    <property type="entry name" value="Outer membrane usher protein FimD, plug domain"/>
    <property type="match status" value="1"/>
</dbReference>
<evidence type="ECO:0000313" key="2">
    <source>
        <dbReference type="EMBL" id="GGA42940.1"/>
    </source>
</evidence>
<comment type="caution">
    <text evidence="2">The sequence shown here is derived from an EMBL/GenBank/DDBJ whole genome shotgun (WGS) entry which is preliminary data.</text>
</comment>
<gene>
    <name evidence="2" type="ORF">GCM10011328_17390</name>
</gene>
<dbReference type="PANTHER" id="PTHR30451:SF5">
    <property type="entry name" value="SLR0019 PROTEIN"/>
    <property type="match status" value="1"/>
</dbReference>
<dbReference type="Pfam" id="PF13953">
    <property type="entry name" value="PapC_C"/>
    <property type="match status" value="1"/>
</dbReference>
<sequence length="776" mass="85121">MLWQENYPIFSVFIIALFCPSTILSKESMGDLLLNVIVNGQDHNNIQEVVQKDGLFYFTKTQFTDSGLVAKKNPEIEDDGLISLDNIEGSSWYLDENAQALFITVPVESQIPQQLNTHNLPPKKNPFQSNTGAVFNYNSEFTRSAGENSNSISAELRLFDKHGVLSNNATKTQNAYIHKTVRLNSTYKISDLGTMRTWNTGDYINSGLAWTRPVRMIGMQMTTNFGLRPDLVTYPRPGIRGEVAVPSSLDIYVNGIHQMSTQAEPGPFEVNQLPVTDGGGEVSMVIKDASGRKNIQNLRFYTSNTLLQKDLESLSFEVGSVRRQYASRSNDYAGGAASASYRRGIASWLTMESHLEASEKVVMGGFGTHLLVDDFGVLSASLAVGGSLQKNGSQYGLSFSRNVHELSYGFSLLKADSSFYDLAAAYGEGTPGTTLRINMGFPIAGKGSLGLVYAQRLVNYYNDYNYESERVQTSTLSATYSTSLPFLSAFGYITLLHDFNYHNNSGVFLGFSMPLGQKTMVSMSTNISGGSSNQSLQVNHSAVQKGDMSWNLTEQNGSSSMQSAGLEYESHFGLMGAQFEQGASGQSLRTTLRGAITEIDGHVFATNTIQDSFALVDTNGLSGIEVFQENRSVGKTDKEGLLFIGDLRSYELNHLSINPNDVPMDVSLETDTVDITPKEQSGVLVKFPIHQTRGATLRLVDEHHIPIPLGSLATLINSRLKAMVGYDGMTYFDELVEHSKLKVTIDGRPDCYVNFDYKPKVGSLQEIGPLICISGV</sequence>
<dbReference type="EMBL" id="BMFZ01000004">
    <property type="protein sequence ID" value="GGA42940.1"/>
    <property type="molecule type" value="Genomic_DNA"/>
</dbReference>
<dbReference type="InterPro" id="IPR000015">
    <property type="entry name" value="Fimb_usher"/>
</dbReference>
<evidence type="ECO:0000259" key="1">
    <source>
        <dbReference type="Pfam" id="PF13953"/>
    </source>
</evidence>
<dbReference type="Proteomes" id="UP000627464">
    <property type="component" value="Unassembled WGS sequence"/>
</dbReference>
<organism evidence="2 3">
    <name type="scientific">Hafnia psychrotolerans</name>
    <dbReference type="NCBI Taxonomy" id="1477018"/>
    <lineage>
        <taxon>Bacteria</taxon>
        <taxon>Pseudomonadati</taxon>
        <taxon>Pseudomonadota</taxon>
        <taxon>Gammaproteobacteria</taxon>
        <taxon>Enterobacterales</taxon>
        <taxon>Hafniaceae</taxon>
        <taxon>Hafnia</taxon>
    </lineage>
</organism>
<accession>A0ABQ1GFP1</accession>
<feature type="domain" description="PapC-like C-terminal" evidence="1">
    <location>
        <begin position="697"/>
        <end position="758"/>
    </location>
</feature>
<dbReference type="InterPro" id="IPR025949">
    <property type="entry name" value="PapC-like_C"/>
</dbReference>
<reference evidence="3" key="1">
    <citation type="journal article" date="2019" name="Int. J. Syst. Evol. Microbiol.">
        <title>The Global Catalogue of Microorganisms (GCM) 10K type strain sequencing project: providing services to taxonomists for standard genome sequencing and annotation.</title>
        <authorList>
            <consortium name="The Broad Institute Genomics Platform"/>
            <consortium name="The Broad Institute Genome Sequencing Center for Infectious Disease"/>
            <person name="Wu L."/>
            <person name="Ma J."/>
        </authorList>
    </citation>
    <scope>NUCLEOTIDE SEQUENCE [LARGE SCALE GENOMIC DNA]</scope>
    <source>
        <strain evidence="3">CGMCC 1.12806</strain>
    </source>
</reference>
<protein>
    <submittedName>
        <fullName evidence="2">Fimbriae usher protein</fullName>
    </submittedName>
</protein>
<dbReference type="InterPro" id="IPR042186">
    <property type="entry name" value="FimD_plug_dom"/>
</dbReference>